<comment type="function">
    <text evidence="12">Cytochrome bo(3) ubiquinol terminal oxidase is the component of the aerobic respiratory chain of E.coli that predominates when cells are grown at high aeration. Has proton pump activity across the membrane in addition to electron transfer, pumping 2 protons/electron.</text>
</comment>
<protein>
    <recommendedName>
        <fullName evidence="4">Cytochrome bo(3) ubiquinol oxidase subunit 4</fullName>
    </recommendedName>
    <alternativeName>
        <fullName evidence="16">Cytochrome o ubiquinol oxidase subunit 4</fullName>
    </alternativeName>
    <alternativeName>
        <fullName evidence="13">Oxidase bo(3) subunit 4</fullName>
    </alternativeName>
    <alternativeName>
        <fullName evidence="14">Ubiquinol oxidase polypeptide IV</fullName>
    </alternativeName>
    <alternativeName>
        <fullName evidence="15">Ubiquinol oxidase subunit 4</fullName>
    </alternativeName>
</protein>
<evidence type="ECO:0000256" key="18">
    <source>
        <dbReference type="SAM" id="Phobius"/>
    </source>
</evidence>
<evidence type="ECO:0000256" key="14">
    <source>
        <dbReference type="ARBA" id="ARBA00030211"/>
    </source>
</evidence>
<keyword evidence="9 18" id="KW-1133">Transmembrane helix</keyword>
<comment type="caution">
    <text evidence="19">The sequence shown here is derived from an EMBL/GenBank/DDBJ whole genome shotgun (WGS) entry which is preliminary data.</text>
</comment>
<evidence type="ECO:0000256" key="4">
    <source>
        <dbReference type="ARBA" id="ARBA00014689"/>
    </source>
</evidence>
<accession>A0ABP7T5N6</accession>
<evidence type="ECO:0000256" key="5">
    <source>
        <dbReference type="ARBA" id="ARBA00022448"/>
    </source>
</evidence>
<evidence type="ECO:0000256" key="7">
    <source>
        <dbReference type="ARBA" id="ARBA00022692"/>
    </source>
</evidence>
<dbReference type="EMBL" id="BAABBQ010000001">
    <property type="protein sequence ID" value="GAA4021434.1"/>
    <property type="molecule type" value="Genomic_DNA"/>
</dbReference>
<evidence type="ECO:0000256" key="17">
    <source>
        <dbReference type="SAM" id="MobiDB-lite"/>
    </source>
</evidence>
<evidence type="ECO:0000256" key="1">
    <source>
        <dbReference type="ARBA" id="ARBA00004651"/>
    </source>
</evidence>
<feature type="transmembrane region" description="Helical" evidence="18">
    <location>
        <begin position="35"/>
        <end position="56"/>
    </location>
</feature>
<evidence type="ECO:0000256" key="2">
    <source>
        <dbReference type="ARBA" id="ARBA00008079"/>
    </source>
</evidence>
<gene>
    <name evidence="19" type="primary">cyoD</name>
    <name evidence="19" type="ORF">GCM10022280_22500</name>
</gene>
<evidence type="ECO:0000313" key="20">
    <source>
        <dbReference type="Proteomes" id="UP001500235"/>
    </source>
</evidence>
<keyword evidence="6" id="KW-1003">Cell membrane</keyword>
<feature type="region of interest" description="Disordered" evidence="17">
    <location>
        <begin position="1"/>
        <end position="27"/>
    </location>
</feature>
<evidence type="ECO:0000256" key="3">
    <source>
        <dbReference type="ARBA" id="ARBA00011700"/>
    </source>
</evidence>
<reference evidence="20" key="1">
    <citation type="journal article" date="2019" name="Int. J. Syst. Evol. Microbiol.">
        <title>The Global Catalogue of Microorganisms (GCM) 10K type strain sequencing project: providing services to taxonomists for standard genome sequencing and annotation.</title>
        <authorList>
            <consortium name="The Broad Institute Genomics Platform"/>
            <consortium name="The Broad Institute Genome Sequencing Center for Infectious Disease"/>
            <person name="Wu L."/>
            <person name="Ma J."/>
        </authorList>
    </citation>
    <scope>NUCLEOTIDE SEQUENCE [LARGE SCALE GENOMIC DNA]</scope>
    <source>
        <strain evidence="20">JCM 17563</strain>
    </source>
</reference>
<evidence type="ECO:0000256" key="13">
    <source>
        <dbReference type="ARBA" id="ARBA00030071"/>
    </source>
</evidence>
<keyword evidence="20" id="KW-1185">Reference proteome</keyword>
<evidence type="ECO:0000256" key="8">
    <source>
        <dbReference type="ARBA" id="ARBA00022982"/>
    </source>
</evidence>
<organism evidence="19 20">
    <name type="scientific">Sphingomonas swuensis</name>
    <dbReference type="NCBI Taxonomy" id="977800"/>
    <lineage>
        <taxon>Bacteria</taxon>
        <taxon>Pseudomonadati</taxon>
        <taxon>Pseudomonadota</taxon>
        <taxon>Alphaproteobacteria</taxon>
        <taxon>Sphingomonadales</taxon>
        <taxon>Sphingomonadaceae</taxon>
        <taxon>Sphingomonas</taxon>
    </lineage>
</organism>
<evidence type="ECO:0000256" key="16">
    <source>
        <dbReference type="ARBA" id="ARBA00032185"/>
    </source>
</evidence>
<evidence type="ECO:0000256" key="10">
    <source>
        <dbReference type="ARBA" id="ARBA00023002"/>
    </source>
</evidence>
<dbReference type="InterPro" id="IPR014210">
    <property type="entry name" value="Cyt_o_ubiqinol_oxidase_su4"/>
</dbReference>
<evidence type="ECO:0000256" key="9">
    <source>
        <dbReference type="ARBA" id="ARBA00022989"/>
    </source>
</evidence>
<evidence type="ECO:0000256" key="12">
    <source>
        <dbReference type="ARBA" id="ARBA00025694"/>
    </source>
</evidence>
<comment type="subcellular location">
    <subcellularLocation>
        <location evidence="1">Cell membrane</location>
        <topology evidence="1">Multi-pass membrane protein</topology>
    </subcellularLocation>
</comment>
<feature type="transmembrane region" description="Helical" evidence="18">
    <location>
        <begin position="96"/>
        <end position="118"/>
    </location>
</feature>
<keyword evidence="8" id="KW-0249">Electron transport</keyword>
<dbReference type="NCBIfam" id="TIGR02847">
    <property type="entry name" value="CyoD"/>
    <property type="match status" value="1"/>
</dbReference>
<name>A0ABP7T5N6_9SPHN</name>
<dbReference type="Pfam" id="PF03626">
    <property type="entry name" value="COX4_pro"/>
    <property type="match status" value="1"/>
</dbReference>
<sequence length="137" mass="14399">MSASTDHADGELHAHSGGELHAHGEEHGHGSKKSYLVGFALSAVLTAIPFWLVMAAPLANPGLTAVLVILLAIAQILVHTICFLHVNTSGEGGWTLLAYVFTGVLLLITICGSLWIMYHLNTNMMPGMMSAQVGAAP</sequence>
<evidence type="ECO:0000256" key="11">
    <source>
        <dbReference type="ARBA" id="ARBA00023136"/>
    </source>
</evidence>
<comment type="subunit">
    <text evidence="3">Heterooctamer of two A chains, two B chains, two C chains and two D chains.</text>
</comment>
<dbReference type="PANTHER" id="PTHR36835:SF1">
    <property type="entry name" value="CYTOCHROME BO(3) UBIQUINOL OXIDASE SUBUNIT 4"/>
    <property type="match status" value="1"/>
</dbReference>
<dbReference type="Proteomes" id="UP001500235">
    <property type="component" value="Unassembled WGS sequence"/>
</dbReference>
<dbReference type="PANTHER" id="PTHR36835">
    <property type="entry name" value="CYTOCHROME BO(3) UBIQUINOL OXIDASE SUBUNIT 4"/>
    <property type="match status" value="1"/>
</dbReference>
<feature type="transmembrane region" description="Helical" evidence="18">
    <location>
        <begin position="62"/>
        <end position="84"/>
    </location>
</feature>
<keyword evidence="10" id="KW-0560">Oxidoreductase</keyword>
<evidence type="ECO:0000256" key="6">
    <source>
        <dbReference type="ARBA" id="ARBA00022475"/>
    </source>
</evidence>
<dbReference type="InterPro" id="IPR050968">
    <property type="entry name" value="Cytochrome_c_oxidase_bac_sub4"/>
</dbReference>
<dbReference type="InterPro" id="IPR005171">
    <property type="entry name" value="Cyt_c_oxidase_su4_prok"/>
</dbReference>
<proteinExistence type="inferred from homology"/>
<keyword evidence="7 18" id="KW-0812">Transmembrane</keyword>
<evidence type="ECO:0000256" key="15">
    <source>
        <dbReference type="ARBA" id="ARBA00031887"/>
    </source>
</evidence>
<comment type="similarity">
    <text evidence="2">Belongs to the cytochrome c oxidase bacterial subunit 4 family.</text>
</comment>
<keyword evidence="5" id="KW-0813">Transport</keyword>
<dbReference type="RefSeq" id="WP_344707484.1">
    <property type="nucleotide sequence ID" value="NZ_BAABBQ010000001.1"/>
</dbReference>
<keyword evidence="11 18" id="KW-0472">Membrane</keyword>
<evidence type="ECO:0000313" key="19">
    <source>
        <dbReference type="EMBL" id="GAA4021434.1"/>
    </source>
</evidence>